<sequence length="345" mass="38349">MSYSIEDVANEAGVSIATVSRVINNSSHAVSEKTRKKVEKAIKKLDYKPNISAQTLRQSYTNVIAFIARDLSDAYYGEMARGITEAAISRGVLSFVCNTGRKTDDEMRYHELFNQYRIRGLILGGGGFDTEAYKNNLRDEVEKYKSRNLRIVALAPQGIEMDSVMIDNSEASKKMTEYLVDHGHKNILYVGGPANVCTVKERLKGFKLVLQEHNIPINKKLIIHTDNTWKGSYETVSEVLKSGHEFTAVFCDNDNVALSVMRAIQDFGLSVPEDISVVGMGGLPNSQYSSPQLTTIKIPLYEIGAKAVETVLTTKDYPNTVEKLLFSTEIREGSSVKSIISNENK</sequence>
<dbReference type="PRINTS" id="PR00036">
    <property type="entry name" value="HTHLACI"/>
</dbReference>
<dbReference type="InterPro" id="IPR001761">
    <property type="entry name" value="Peripla_BP/Lac1_sug-bd_dom"/>
</dbReference>
<dbReference type="CDD" id="cd01392">
    <property type="entry name" value="HTH_LacI"/>
    <property type="match status" value="1"/>
</dbReference>
<dbReference type="RefSeq" id="WP_021841524.1">
    <property type="nucleotide sequence ID" value="NZ_CACRUX010000049.1"/>
</dbReference>
<name>A0A6N3C3Z9_9FIRM</name>
<accession>A0A6N3C3Z9</accession>
<proteinExistence type="predicted"/>
<dbReference type="GO" id="GO:0000976">
    <property type="term" value="F:transcription cis-regulatory region binding"/>
    <property type="evidence" value="ECO:0007669"/>
    <property type="project" value="TreeGrafter"/>
</dbReference>
<dbReference type="SUPFAM" id="SSF53822">
    <property type="entry name" value="Periplasmic binding protein-like I"/>
    <property type="match status" value="1"/>
</dbReference>
<organism evidence="5">
    <name type="scientific">Veillonella ratti</name>
    <dbReference type="NCBI Taxonomy" id="103892"/>
    <lineage>
        <taxon>Bacteria</taxon>
        <taxon>Bacillati</taxon>
        <taxon>Bacillota</taxon>
        <taxon>Negativicutes</taxon>
        <taxon>Veillonellales</taxon>
        <taxon>Veillonellaceae</taxon>
        <taxon>Veillonella</taxon>
    </lineage>
</organism>
<dbReference type="Gene3D" id="1.10.260.40">
    <property type="entry name" value="lambda repressor-like DNA-binding domains"/>
    <property type="match status" value="1"/>
</dbReference>
<dbReference type="PROSITE" id="PS50932">
    <property type="entry name" value="HTH_LACI_2"/>
    <property type="match status" value="1"/>
</dbReference>
<dbReference type="PROSITE" id="PS00356">
    <property type="entry name" value="HTH_LACI_1"/>
    <property type="match status" value="1"/>
</dbReference>
<feature type="domain" description="HTH lacI-type" evidence="4">
    <location>
        <begin position="3"/>
        <end position="58"/>
    </location>
</feature>
<dbReference type="AlphaFoldDB" id="A0A6N3C3Z9"/>
<dbReference type="InterPro" id="IPR028082">
    <property type="entry name" value="Peripla_BP_I"/>
</dbReference>
<dbReference type="EMBL" id="CACRUX010000049">
    <property type="protein sequence ID" value="VYU10785.1"/>
    <property type="molecule type" value="Genomic_DNA"/>
</dbReference>
<dbReference type="PANTHER" id="PTHR30146">
    <property type="entry name" value="LACI-RELATED TRANSCRIPTIONAL REPRESSOR"/>
    <property type="match status" value="1"/>
</dbReference>
<dbReference type="SMART" id="SM00354">
    <property type="entry name" value="HTH_LACI"/>
    <property type="match status" value="1"/>
</dbReference>
<evidence type="ECO:0000313" key="5">
    <source>
        <dbReference type="EMBL" id="VYU10785.1"/>
    </source>
</evidence>
<keyword evidence="3" id="KW-0804">Transcription</keyword>
<evidence type="ECO:0000259" key="4">
    <source>
        <dbReference type="PROSITE" id="PS50932"/>
    </source>
</evidence>
<evidence type="ECO:0000256" key="1">
    <source>
        <dbReference type="ARBA" id="ARBA00023015"/>
    </source>
</evidence>
<dbReference type="InterPro" id="IPR010982">
    <property type="entry name" value="Lambda_DNA-bd_dom_sf"/>
</dbReference>
<keyword evidence="2" id="KW-0238">DNA-binding</keyword>
<dbReference type="Pfam" id="PF00356">
    <property type="entry name" value="LacI"/>
    <property type="match status" value="1"/>
</dbReference>
<keyword evidence="1" id="KW-0805">Transcription regulation</keyword>
<dbReference type="Gene3D" id="3.40.50.2300">
    <property type="match status" value="2"/>
</dbReference>
<dbReference type="SUPFAM" id="SSF47413">
    <property type="entry name" value="lambda repressor-like DNA-binding domains"/>
    <property type="match status" value="1"/>
</dbReference>
<evidence type="ECO:0000256" key="2">
    <source>
        <dbReference type="ARBA" id="ARBA00023125"/>
    </source>
</evidence>
<dbReference type="GO" id="GO:0003700">
    <property type="term" value="F:DNA-binding transcription factor activity"/>
    <property type="evidence" value="ECO:0007669"/>
    <property type="project" value="TreeGrafter"/>
</dbReference>
<dbReference type="InterPro" id="IPR000843">
    <property type="entry name" value="HTH_LacI"/>
</dbReference>
<evidence type="ECO:0000256" key="3">
    <source>
        <dbReference type="ARBA" id="ARBA00023163"/>
    </source>
</evidence>
<gene>
    <name evidence="5" type="primary">degA</name>
    <name evidence="5" type="ORF">VRLFYP33_01268</name>
</gene>
<dbReference type="PANTHER" id="PTHR30146:SF109">
    <property type="entry name" value="HTH-TYPE TRANSCRIPTIONAL REGULATOR GALS"/>
    <property type="match status" value="1"/>
</dbReference>
<protein>
    <submittedName>
        <fullName evidence="5">HTH-type transcriptional regulator DegA</fullName>
    </submittedName>
</protein>
<reference evidence="5" key="1">
    <citation type="submission" date="2019-11" db="EMBL/GenBank/DDBJ databases">
        <authorList>
            <person name="Feng L."/>
        </authorList>
    </citation>
    <scope>NUCLEOTIDE SEQUENCE</scope>
    <source>
        <strain evidence="5">VrattiLFYP33</strain>
    </source>
</reference>
<dbReference type="Pfam" id="PF00532">
    <property type="entry name" value="Peripla_BP_1"/>
    <property type="match status" value="1"/>
</dbReference>
<dbReference type="CDD" id="cd06267">
    <property type="entry name" value="PBP1_LacI_sugar_binding-like"/>
    <property type="match status" value="1"/>
</dbReference>